<evidence type="ECO:0000313" key="2">
    <source>
        <dbReference type="Proteomes" id="UP000180043"/>
    </source>
</evidence>
<name>A0A1S1LG29_MYCCH</name>
<accession>A0A1S1LG29</accession>
<dbReference type="Proteomes" id="UP000180043">
    <property type="component" value="Unassembled WGS sequence"/>
</dbReference>
<organism evidence="1 2">
    <name type="scientific">Mycobacteroides chelonae</name>
    <name type="common">Mycobacterium chelonae</name>
    <dbReference type="NCBI Taxonomy" id="1774"/>
    <lineage>
        <taxon>Bacteria</taxon>
        <taxon>Bacillati</taxon>
        <taxon>Actinomycetota</taxon>
        <taxon>Actinomycetes</taxon>
        <taxon>Mycobacteriales</taxon>
        <taxon>Mycobacteriaceae</taxon>
        <taxon>Mycobacteroides</taxon>
    </lineage>
</organism>
<proteinExistence type="predicted"/>
<dbReference type="EMBL" id="MLIQ01000042">
    <property type="protein sequence ID" value="OHU47280.1"/>
    <property type="molecule type" value="Genomic_DNA"/>
</dbReference>
<evidence type="ECO:0000313" key="1">
    <source>
        <dbReference type="EMBL" id="OHU47280.1"/>
    </source>
</evidence>
<gene>
    <name evidence="1" type="ORF">BKG82_26890</name>
</gene>
<sequence>MTVKINGNPVEAEGFIWDGCHKIYLIDSPESRKKMLSCGWSETDIRPLSGLAEAWDQSCSLRFISSGDLKRDYIEQCEEGTVSVG</sequence>
<comment type="caution">
    <text evidence="1">The sequence shown here is derived from an EMBL/GenBank/DDBJ whole genome shotgun (WGS) entry which is preliminary data.</text>
</comment>
<reference evidence="1 2" key="1">
    <citation type="submission" date="2016-10" db="EMBL/GenBank/DDBJ databases">
        <title>Evaluation of Human, Veterinary and Environmental Mycobacterium chelonae Isolates by Core Genome Phylogenomic Analysis, Targeted Gene Comparison, and Anti-microbial Susceptibility Patterns: A Tale of Mistaken Identities.</title>
        <authorList>
            <person name="Fogelson S.B."/>
            <person name="Camus A.C."/>
            <person name="Lorenz W."/>
            <person name="Vasireddy R."/>
            <person name="Vasireddy S."/>
            <person name="Smith T."/>
            <person name="Brown-Elliott B.A."/>
            <person name="Wallace R.J.Jr."/>
            <person name="Hasan N.A."/>
            <person name="Reischl U."/>
            <person name="Sanchez S."/>
        </authorList>
    </citation>
    <scope>NUCLEOTIDE SEQUENCE [LARGE SCALE GENOMIC DNA]</scope>
    <source>
        <strain evidence="1 2">15515</strain>
    </source>
</reference>
<protein>
    <submittedName>
        <fullName evidence="1">Uncharacterized protein</fullName>
    </submittedName>
</protein>
<dbReference type="AlphaFoldDB" id="A0A1S1LG29"/>
<dbReference type="RefSeq" id="WP_070947899.1">
    <property type="nucleotide sequence ID" value="NZ_MLIQ01000042.1"/>
</dbReference>